<protein>
    <recommendedName>
        <fullName evidence="3">Syntaxin N-terminal domain-containing protein</fullName>
    </recommendedName>
</protein>
<keyword evidence="5" id="KW-1185">Reference proteome</keyword>
<dbReference type="EMBL" id="JAJJMA010087940">
    <property type="protein sequence ID" value="MCL7029216.1"/>
    <property type="molecule type" value="Genomic_DNA"/>
</dbReference>
<dbReference type="AlphaFoldDB" id="A0AA41S5X9"/>
<dbReference type="GO" id="GO:0015031">
    <property type="term" value="P:protein transport"/>
    <property type="evidence" value="ECO:0007669"/>
    <property type="project" value="UniProtKB-KW"/>
</dbReference>
<dbReference type="SUPFAM" id="SSF47661">
    <property type="entry name" value="t-snare proteins"/>
    <property type="match status" value="1"/>
</dbReference>
<feature type="domain" description="Syntaxin N-terminal" evidence="3">
    <location>
        <begin position="22"/>
        <end position="140"/>
    </location>
</feature>
<dbReference type="GO" id="GO:0016192">
    <property type="term" value="P:vesicle-mediated transport"/>
    <property type="evidence" value="ECO:0007669"/>
    <property type="project" value="InterPro"/>
</dbReference>
<dbReference type="GO" id="GO:0016020">
    <property type="term" value="C:membrane"/>
    <property type="evidence" value="ECO:0007669"/>
    <property type="project" value="InterPro"/>
</dbReference>
<evidence type="ECO:0000313" key="5">
    <source>
        <dbReference type="Proteomes" id="UP001177140"/>
    </source>
</evidence>
<evidence type="ECO:0000313" key="4">
    <source>
        <dbReference type="EMBL" id="MCL7029216.1"/>
    </source>
</evidence>
<feature type="compositionally biased region" description="Polar residues" evidence="2">
    <location>
        <begin position="200"/>
        <end position="212"/>
    </location>
</feature>
<organism evidence="4 5">
    <name type="scientific">Papaver nudicaule</name>
    <name type="common">Iceland poppy</name>
    <dbReference type="NCBI Taxonomy" id="74823"/>
    <lineage>
        <taxon>Eukaryota</taxon>
        <taxon>Viridiplantae</taxon>
        <taxon>Streptophyta</taxon>
        <taxon>Embryophyta</taxon>
        <taxon>Tracheophyta</taxon>
        <taxon>Spermatophyta</taxon>
        <taxon>Magnoliopsida</taxon>
        <taxon>Ranunculales</taxon>
        <taxon>Papaveraceae</taxon>
        <taxon>Papaveroideae</taxon>
        <taxon>Papaver</taxon>
    </lineage>
</organism>
<dbReference type="InterPro" id="IPR006011">
    <property type="entry name" value="Syntaxin_N"/>
</dbReference>
<proteinExistence type="predicted"/>
<evidence type="ECO:0000256" key="2">
    <source>
        <dbReference type="SAM" id="MobiDB-lite"/>
    </source>
</evidence>
<dbReference type="Proteomes" id="UP001177140">
    <property type="component" value="Unassembled WGS sequence"/>
</dbReference>
<dbReference type="InterPro" id="IPR010989">
    <property type="entry name" value="SNARE"/>
</dbReference>
<reference evidence="4" key="1">
    <citation type="submission" date="2022-03" db="EMBL/GenBank/DDBJ databases">
        <title>A functionally conserved STORR gene fusion in Papaver species that diverged 16.8 million years ago.</title>
        <authorList>
            <person name="Catania T."/>
        </authorList>
    </citation>
    <scope>NUCLEOTIDE SEQUENCE</scope>
    <source>
        <strain evidence="4">S-191538</strain>
    </source>
</reference>
<keyword evidence="1" id="KW-0813">Transport</keyword>
<evidence type="ECO:0000259" key="3">
    <source>
        <dbReference type="Pfam" id="PF14523"/>
    </source>
</evidence>
<evidence type="ECO:0000256" key="1">
    <source>
        <dbReference type="ARBA" id="ARBA00022927"/>
    </source>
</evidence>
<feature type="region of interest" description="Disordered" evidence="2">
    <location>
        <begin position="120"/>
        <end position="212"/>
    </location>
</feature>
<accession>A0AA41S5X9</accession>
<dbReference type="Gene3D" id="1.20.58.70">
    <property type="match status" value="1"/>
</dbReference>
<comment type="caution">
    <text evidence="4">The sequence shown here is derived from an EMBL/GenBank/DDBJ whole genome shotgun (WGS) entry which is preliminary data.</text>
</comment>
<feature type="compositionally biased region" description="Basic and acidic residues" evidence="2">
    <location>
        <begin position="120"/>
        <end position="142"/>
    </location>
</feature>
<gene>
    <name evidence="4" type="ORF">MKW94_017627</name>
</gene>
<keyword evidence="1" id="KW-0653">Protein transport</keyword>
<sequence>MSSFDGLAKGHAITSRIKQDPTQALASCVYKINESVSTFQHLVNTLGTPNDTPQHRVKLLYTRFFIAQLVNDTSAILKQASDTTCQDAGSLQIAGLAIDFESILREFQKAQRVAFEKEVQYDPHVPSEEPDRDSDKNLEKHTGGIPSPSIPSSSNNQRVISSSSPSSGSGVTMDKVNDGIENSRMAIQQAKPQLDKAVKTQKSTSSLTCSYW</sequence>
<name>A0AA41S5X9_PAPNU</name>
<feature type="compositionally biased region" description="Low complexity" evidence="2">
    <location>
        <begin position="145"/>
        <end position="171"/>
    </location>
</feature>
<dbReference type="Pfam" id="PF14523">
    <property type="entry name" value="Syntaxin_2"/>
    <property type="match status" value="1"/>
</dbReference>